<dbReference type="OrthoDB" id="6481010at2"/>
<accession>A0A0T9MGA8</accession>
<proteinExistence type="predicted"/>
<evidence type="ECO:0000313" key="2">
    <source>
        <dbReference type="EMBL" id="QGR69908.1"/>
    </source>
</evidence>
<dbReference type="EMBL" id="CPZJ01000012">
    <property type="protein sequence ID" value="CNG08142.1"/>
    <property type="molecule type" value="Genomic_DNA"/>
</dbReference>
<dbReference type="Proteomes" id="UP000424966">
    <property type="component" value="Chromosome"/>
</dbReference>
<gene>
    <name evidence="1" type="primary">rcpC</name>
    <name evidence="1" type="ORF">ERS008530_02882</name>
    <name evidence="2" type="ORF">FOC37_05655</name>
</gene>
<dbReference type="RefSeq" id="WP_005188181.1">
    <property type="nucleotide sequence ID" value="NZ_CABMNY010000003.1"/>
</dbReference>
<keyword evidence="4" id="KW-1185">Reference proteome</keyword>
<dbReference type="STRING" id="631.CH53_2385"/>
<evidence type="ECO:0000313" key="3">
    <source>
        <dbReference type="Proteomes" id="UP000038750"/>
    </source>
</evidence>
<reference evidence="1 3" key="1">
    <citation type="submission" date="2015-03" db="EMBL/GenBank/DDBJ databases">
        <authorList>
            <person name="Murphy D."/>
        </authorList>
    </citation>
    <scope>NUCLEOTIDE SEQUENCE [LARGE SCALE GENOMIC DNA]</scope>
    <source>
        <strain evidence="1 3">BR165/97</strain>
    </source>
</reference>
<evidence type="ECO:0000313" key="4">
    <source>
        <dbReference type="Proteomes" id="UP000424966"/>
    </source>
</evidence>
<dbReference type="KEGG" id="yin:CH53_2385"/>
<organism evidence="1 3">
    <name type="scientific">Yersinia intermedia</name>
    <dbReference type="NCBI Taxonomy" id="631"/>
    <lineage>
        <taxon>Bacteria</taxon>
        <taxon>Pseudomonadati</taxon>
        <taxon>Pseudomonadota</taxon>
        <taxon>Gammaproteobacteria</taxon>
        <taxon>Enterobacterales</taxon>
        <taxon>Yersiniaceae</taxon>
        <taxon>Yersinia</taxon>
    </lineage>
</organism>
<dbReference type="Proteomes" id="UP000038750">
    <property type="component" value="Unassembled WGS sequence"/>
</dbReference>
<sequence>MNRKFLLLFSILIVAIGAAGIMINTKHDEHTPYNFVDSKKEKEVEIVLAQSTHDLSSGTLLTQNDYALKVIMVPESSELIKSNISGKTDINSHLLKTNLLSGSYITPAVLASPDSNEFSYLNLKKGEVIYKFNINNKNGYLLDTLQVGDSLSFQLRVLETDKNKGMSSGTVINTKELSDKKSQTFSLNEIIPAMRIIRVKKYSADELSEKNNKNQKTEEVVTGYISVMIKREELDIIHIAEKSGDIILAPSIVSDNNQSTNIYDIIPKLRITRELRG</sequence>
<dbReference type="EMBL" id="CP046294">
    <property type="protein sequence ID" value="QGR69908.1"/>
    <property type="molecule type" value="Genomic_DNA"/>
</dbReference>
<name>A0A0T9MGA8_YERIN</name>
<dbReference type="GeneID" id="58045727"/>
<evidence type="ECO:0000313" key="1">
    <source>
        <dbReference type="EMBL" id="CNG08142.1"/>
    </source>
</evidence>
<dbReference type="eggNOG" id="ENOG5032WJB">
    <property type="taxonomic scope" value="Bacteria"/>
</dbReference>
<reference evidence="2 4" key="2">
    <citation type="submission" date="2019-11" db="EMBL/GenBank/DDBJ databases">
        <title>FDA dAtabase for Regulatory Grade micrObial Sequences (FDA-ARGOS): Supporting development and validation of Infectious Disease Dx tests.</title>
        <authorList>
            <person name="Patel R."/>
            <person name="Rucinski S."/>
            <person name="Tallon L."/>
            <person name="Sadzewicz L."/>
            <person name="Vavikolanu K."/>
            <person name="Mehta A."/>
            <person name="Aluvathingal J."/>
            <person name="Nadendla S."/>
            <person name="Nandy P."/>
            <person name="Geyer C."/>
            <person name="Yan Y."/>
            <person name="Sichtig H."/>
        </authorList>
    </citation>
    <scope>NUCLEOTIDE SEQUENCE [LARGE SCALE GENOMIC DNA]</scope>
    <source>
        <strain evidence="2 4">FDAARGOS_729</strain>
    </source>
</reference>
<protein>
    <submittedName>
        <fullName evidence="1 2">Tight adherance operon protein</fullName>
    </submittedName>
</protein>
<dbReference type="AlphaFoldDB" id="A0A0T9MGA8"/>